<evidence type="ECO:0000313" key="2">
    <source>
        <dbReference type="Proteomes" id="UP000365705"/>
    </source>
</evidence>
<gene>
    <name evidence="1" type="ORF">LMUP508_01982</name>
</gene>
<evidence type="ECO:0000313" key="1">
    <source>
        <dbReference type="EMBL" id="VTZ93599.1"/>
    </source>
</evidence>
<dbReference type="EMBL" id="CABFNH010000033">
    <property type="protein sequence ID" value="VTZ93599.1"/>
    <property type="molecule type" value="Genomic_DNA"/>
</dbReference>
<sequence length="89" mass="10233">MPRKYRNYFTAAEIARAFDVPVDKIEAVAGKKVYLNQISDVREAVLGVHSNWIGNGFTVDECNRLMGFKVDNVDRKHTITVRVEKYTKK</sequence>
<organism evidence="1 2">
    <name type="scientific">Limosilactobacillus mucosae</name>
    <name type="common">Lactobacillus mucosae</name>
    <dbReference type="NCBI Taxonomy" id="97478"/>
    <lineage>
        <taxon>Bacteria</taxon>
        <taxon>Bacillati</taxon>
        <taxon>Bacillota</taxon>
        <taxon>Bacilli</taxon>
        <taxon>Lactobacillales</taxon>
        <taxon>Lactobacillaceae</taxon>
        <taxon>Limosilactobacillus</taxon>
    </lineage>
</organism>
<reference evidence="1 2" key="1">
    <citation type="submission" date="2019-06" db="EMBL/GenBank/DDBJ databases">
        <authorList>
            <person name="Rodrigo-Torres L."/>
            <person name="Arahal R. D."/>
            <person name="Lucena T."/>
        </authorList>
    </citation>
    <scope>NUCLEOTIDE SEQUENCE [LARGE SCALE GENOMIC DNA]</scope>
    <source>
        <strain evidence="1 2">INIA P508</strain>
    </source>
</reference>
<protein>
    <submittedName>
        <fullName evidence="1">Uncharacterized protein</fullName>
    </submittedName>
</protein>
<accession>A0A508Z251</accession>
<dbReference type="AlphaFoldDB" id="A0A508Z251"/>
<dbReference type="RefSeq" id="WP_048345573.1">
    <property type="nucleotide sequence ID" value="NZ_CABFNH010000033.1"/>
</dbReference>
<dbReference type="Proteomes" id="UP000365705">
    <property type="component" value="Unassembled WGS sequence"/>
</dbReference>
<proteinExistence type="predicted"/>
<name>A0A508Z251_LIMMU</name>